<dbReference type="EMBL" id="SPLM01000001">
    <property type="protein sequence ID" value="TMW69657.1"/>
    <property type="molecule type" value="Genomic_DNA"/>
</dbReference>
<proteinExistence type="predicted"/>
<feature type="compositionally biased region" description="Acidic residues" evidence="2">
    <location>
        <begin position="1052"/>
        <end position="1062"/>
    </location>
</feature>
<evidence type="ECO:0000256" key="1">
    <source>
        <dbReference type="SAM" id="Coils"/>
    </source>
</evidence>
<feature type="region of interest" description="Disordered" evidence="2">
    <location>
        <begin position="947"/>
        <end position="1062"/>
    </location>
</feature>
<feature type="compositionally biased region" description="Low complexity" evidence="2">
    <location>
        <begin position="315"/>
        <end position="329"/>
    </location>
</feature>
<feature type="region of interest" description="Disordered" evidence="2">
    <location>
        <begin position="651"/>
        <end position="693"/>
    </location>
</feature>
<comment type="caution">
    <text evidence="3">The sequence shown here is derived from an EMBL/GenBank/DDBJ whole genome shotgun (WGS) entry which is preliminary data.</text>
</comment>
<dbReference type="GO" id="GO:0003755">
    <property type="term" value="F:peptidyl-prolyl cis-trans isomerase activity"/>
    <property type="evidence" value="ECO:0007669"/>
    <property type="project" value="InterPro"/>
</dbReference>
<feature type="compositionally biased region" description="Acidic residues" evidence="2">
    <location>
        <begin position="1009"/>
        <end position="1023"/>
    </location>
</feature>
<feature type="compositionally biased region" description="Low complexity" evidence="2">
    <location>
        <begin position="37"/>
        <end position="54"/>
    </location>
</feature>
<feature type="compositionally biased region" description="Polar residues" evidence="2">
    <location>
        <begin position="7"/>
        <end position="22"/>
    </location>
</feature>
<dbReference type="OrthoDB" id="77911at2759"/>
<dbReference type="PANTHER" id="PTHR44927:SF1">
    <property type="entry name" value="FK506-BINDING PROTEIN 15"/>
    <property type="match status" value="1"/>
</dbReference>
<name>A0A8K1CVG9_PYTOL</name>
<accession>A0A8K1CVG9</accession>
<feature type="compositionally biased region" description="Basic and acidic residues" evidence="2">
    <location>
        <begin position="651"/>
        <end position="691"/>
    </location>
</feature>
<dbReference type="Proteomes" id="UP000794436">
    <property type="component" value="Unassembled WGS sequence"/>
</dbReference>
<dbReference type="AlphaFoldDB" id="A0A8K1CVG9"/>
<feature type="compositionally biased region" description="Basic and acidic residues" evidence="2">
    <location>
        <begin position="975"/>
        <end position="986"/>
    </location>
</feature>
<keyword evidence="4" id="KW-1185">Reference proteome</keyword>
<gene>
    <name evidence="3" type="ORF">Poli38472_001813</name>
</gene>
<evidence type="ECO:0000256" key="2">
    <source>
        <dbReference type="SAM" id="MobiDB-lite"/>
    </source>
</evidence>
<sequence>MADAKSRLTSLFQGNPTPTAQGNDALRYVAPKEPSRQQQPAPTQAAPQQTQQSTPNAIVFNTTVSLYQYDSAARKYQQMGTSASTVVGCVIVGSETTYAVLFYNADKATLCEIPVKAWKPTVQPKNYLNFYDEKGTNWSVKCASEDALTELMRQVVLAKIHIEIWSPTRSLDANTLWKEDIGAGTLKSNDNGPGISPGDTVAVEFKCWRVVGNAKAAPKDVVSKYPPFEKTNDGELRKFRVGEGAERIKALEESVVGMKRGGKRLVLAPPGKTNGQDWYLLEVTLVKTKTGGSSGSSRRESAPATSAQATERRGSNNSVSADPPASSSRSKSRRKTVNNSDLVPYDEDPTSQQAKDELELKELRLLQREKQLEMQQRELENARNGIPNGAVPTPVAGASYAFNPSSVLGGGGYSPYNSMFSSPVQSAQSIISTSGRPIDGMIHELHAKIDYLIRMAPTSNANNSSVAAGGYGVGATDVQAVIRGVERLAGENERLLLQINSQNQQYVSYEKRCEELLKQNQRLQEEKRASDEKYQSLASQHLNYNTDIASLTSARDAAITQTNRLHAEYQQLLTAFYQKQQLSTESEEQKNELNFERQARVRLEKELTKETQSKSLVEQELNLVKKQLDVFTKLRESELQNYRKELEKQLAAAKAKDHQDVEERVKKATQEHQQEFERQQQEWQAHHERQTKQFQAQVEDLQARLAATANAKQAAQEELTSTQEQVRALEASLADAVASATTNSVVSEGFGLAEEEKRIYQEQIELLQQEVKDLEAEKFARVQQDLDAGRLSPTSSPRHHKKLEISDDSSTCTLCDATNAKLREALAKQEAADRTLAMAEEIKREAQTMLANGGSSDASESRDKLVDLFKEAINEMFFRFQDVFEDEAATSLEGKQVLAVIRKVLKQSTREVIQRLQDAEVSTPEPVAAEAVSHPTLPSVPLSVAVASSAAHAADHDDGEESSDEPPPPPVVAPAEEKTPVKESPVEKAPATKPESPTAPKQESAKQDGEEEEDDEEDDDAAGDDLLFGAASVSTSNAVPVSTAAIRRPSSDDDDSDDDFED</sequence>
<feature type="coiled-coil region" evidence="1">
    <location>
        <begin position="485"/>
        <end position="540"/>
    </location>
</feature>
<feature type="region of interest" description="Disordered" evidence="2">
    <location>
        <begin position="289"/>
        <end position="355"/>
    </location>
</feature>
<dbReference type="SUPFAM" id="SSF54534">
    <property type="entry name" value="FKBP-like"/>
    <property type="match status" value="1"/>
</dbReference>
<protein>
    <submittedName>
        <fullName evidence="3">Uncharacterized protein</fullName>
    </submittedName>
</protein>
<evidence type="ECO:0000313" key="3">
    <source>
        <dbReference type="EMBL" id="TMW69657.1"/>
    </source>
</evidence>
<dbReference type="Gene3D" id="3.10.50.40">
    <property type="match status" value="1"/>
</dbReference>
<dbReference type="PANTHER" id="PTHR44927">
    <property type="entry name" value="FK506-BINDING PROTEIN 15"/>
    <property type="match status" value="1"/>
</dbReference>
<dbReference type="InterPro" id="IPR046357">
    <property type="entry name" value="PPIase_dom_sf"/>
</dbReference>
<feature type="region of interest" description="Disordered" evidence="2">
    <location>
        <begin position="1"/>
        <end position="54"/>
    </location>
</feature>
<feature type="coiled-coil region" evidence="1">
    <location>
        <begin position="355"/>
        <end position="385"/>
    </location>
</feature>
<reference evidence="3" key="1">
    <citation type="submission" date="2019-03" db="EMBL/GenBank/DDBJ databases">
        <title>Long read genome sequence of the mycoparasitic Pythium oligandrum ATCC 38472 isolated from sugarbeet rhizosphere.</title>
        <authorList>
            <person name="Gaulin E."/>
        </authorList>
    </citation>
    <scope>NUCLEOTIDE SEQUENCE</scope>
    <source>
        <strain evidence="3">ATCC 38472_TT</strain>
    </source>
</reference>
<evidence type="ECO:0000313" key="4">
    <source>
        <dbReference type="Proteomes" id="UP000794436"/>
    </source>
</evidence>
<organism evidence="3 4">
    <name type="scientific">Pythium oligandrum</name>
    <name type="common">Mycoparasitic fungus</name>
    <dbReference type="NCBI Taxonomy" id="41045"/>
    <lineage>
        <taxon>Eukaryota</taxon>
        <taxon>Sar</taxon>
        <taxon>Stramenopiles</taxon>
        <taxon>Oomycota</taxon>
        <taxon>Peronosporomycetes</taxon>
        <taxon>Pythiales</taxon>
        <taxon>Pythiaceae</taxon>
        <taxon>Pythium</taxon>
    </lineage>
</organism>
<keyword evidence="1" id="KW-0175">Coiled coil</keyword>